<keyword evidence="2" id="KW-1185">Reference proteome</keyword>
<dbReference type="AlphaFoldDB" id="A0A0M9WA17"/>
<name>A0A0M9WA17_9EURO</name>
<reference evidence="1 2" key="1">
    <citation type="submission" date="2015-08" db="EMBL/GenBank/DDBJ databases">
        <title>Genome sequencing of Penicillium nordicum.</title>
        <authorList>
            <person name="Nguyen H.D."/>
            <person name="Seifert K.A."/>
        </authorList>
    </citation>
    <scope>NUCLEOTIDE SEQUENCE [LARGE SCALE GENOMIC DNA]</scope>
    <source>
        <strain evidence="1 2">DAOMC 185683</strain>
    </source>
</reference>
<dbReference type="EMBL" id="LHQQ01000364">
    <property type="protein sequence ID" value="KOS37012.1"/>
    <property type="molecule type" value="Genomic_DNA"/>
</dbReference>
<sequence>MSRSPSLDFSIAHRWAQASGPQHNPQWAMGSVLKSQLNPQPINGRPSKPIKSPFLCPNIALARIKSIFYANTNLYIPLYHIVIVGIQTSLSIRRLQLIPTTLVDLNYYWQYEPMTELCGDGIVSRPYMSSSKETSQQIELQAGTASTQGDT</sequence>
<comment type="caution">
    <text evidence="1">The sequence shown here is derived from an EMBL/GenBank/DDBJ whole genome shotgun (WGS) entry which is preliminary data.</text>
</comment>
<protein>
    <submittedName>
        <fullName evidence="1">Uncharacterized protein</fullName>
    </submittedName>
</protein>
<proteinExistence type="predicted"/>
<organism evidence="1 2">
    <name type="scientific">Penicillium nordicum</name>
    <dbReference type="NCBI Taxonomy" id="229535"/>
    <lineage>
        <taxon>Eukaryota</taxon>
        <taxon>Fungi</taxon>
        <taxon>Dikarya</taxon>
        <taxon>Ascomycota</taxon>
        <taxon>Pezizomycotina</taxon>
        <taxon>Eurotiomycetes</taxon>
        <taxon>Eurotiomycetidae</taxon>
        <taxon>Eurotiales</taxon>
        <taxon>Aspergillaceae</taxon>
        <taxon>Penicillium</taxon>
    </lineage>
</organism>
<accession>A0A0M9WA17</accession>
<gene>
    <name evidence="1" type="ORF">ACN38_g12215</name>
</gene>
<evidence type="ECO:0000313" key="1">
    <source>
        <dbReference type="EMBL" id="KOS37012.1"/>
    </source>
</evidence>
<evidence type="ECO:0000313" key="2">
    <source>
        <dbReference type="Proteomes" id="UP000037696"/>
    </source>
</evidence>
<dbReference type="Proteomes" id="UP000037696">
    <property type="component" value="Unassembled WGS sequence"/>
</dbReference>